<feature type="transmembrane region" description="Helical" evidence="1">
    <location>
        <begin position="356"/>
        <end position="382"/>
    </location>
</feature>
<dbReference type="STRING" id="1797532.A2729_05095"/>
<keyword evidence="1" id="KW-0472">Membrane</keyword>
<dbReference type="SUPFAM" id="SSF53448">
    <property type="entry name" value="Nucleotide-diphospho-sugar transferases"/>
    <property type="match status" value="1"/>
</dbReference>
<evidence type="ECO:0000313" key="5">
    <source>
        <dbReference type="Proteomes" id="UP000178930"/>
    </source>
</evidence>
<gene>
    <name evidence="4" type="ORF">A2729_05095</name>
</gene>
<feature type="transmembrane region" description="Helical" evidence="1">
    <location>
        <begin position="321"/>
        <end position="344"/>
    </location>
</feature>
<evidence type="ECO:0000313" key="4">
    <source>
        <dbReference type="EMBL" id="OGY44201.1"/>
    </source>
</evidence>
<accession>A0A1G1XW42</accession>
<keyword evidence="1" id="KW-0812">Transmembrane</keyword>
<feature type="domain" description="Low-salt glycan biosynthesis hexosyltransferase Agl6 C-terminal transmembrane region" evidence="3">
    <location>
        <begin position="292"/>
        <end position="381"/>
    </location>
</feature>
<dbReference type="Proteomes" id="UP000178930">
    <property type="component" value="Unassembled WGS sequence"/>
</dbReference>
<dbReference type="PANTHER" id="PTHR48090:SF7">
    <property type="entry name" value="RFBJ PROTEIN"/>
    <property type="match status" value="1"/>
</dbReference>
<protein>
    <submittedName>
        <fullName evidence="4">Uncharacterized protein</fullName>
    </submittedName>
</protein>
<dbReference type="InterPro" id="IPR058718">
    <property type="entry name" value="Agl6_TM_C"/>
</dbReference>
<feature type="transmembrane region" description="Helical" evidence="1">
    <location>
        <begin position="236"/>
        <end position="259"/>
    </location>
</feature>
<keyword evidence="1" id="KW-1133">Transmembrane helix</keyword>
<sequence>MSIRLNNRYGSEVLVSVILPCRNEELALPLCLTEIKKVFAQANIDGEIIVSDSSTDNSPQIAKDFGVVLVKHDLLGYGQACLEGFKAAQGKYLILGDADGTYDFNEIPNFLKYLQAGYNFVLGNRFAGKIDLGAMPILNRYLGNPILSLLFRLLFRAPLADIHCGLRAISKISFEKLNLKTTGMEFASEMIIKAVKKKMWIKELPINYYCRRGRSKLKPWADGWRHLRFMLLYSPLVLFFLPGLTIFIVGLVSLGLIYFDAFSVLGRRLQYHPMFLAALLIISGYQLIIFSIFAKIYAITHLGEENKIISFLQRYLNIERASLIGLGISLMAAAIYLSIFFSWIKSGLGPLSEIKNSIVALVLMILGLQTIFSSFMLSILGIKER</sequence>
<dbReference type="PANTHER" id="PTHR48090">
    <property type="entry name" value="UNDECAPRENYL-PHOSPHATE 4-DEOXY-4-FORMAMIDO-L-ARABINOSE TRANSFERASE-RELATED"/>
    <property type="match status" value="1"/>
</dbReference>
<dbReference type="Pfam" id="PF26629">
    <property type="entry name" value="GT2_TM_C"/>
    <property type="match status" value="1"/>
</dbReference>
<dbReference type="InterPro" id="IPR001173">
    <property type="entry name" value="Glyco_trans_2-like"/>
</dbReference>
<proteinExistence type="predicted"/>
<dbReference type="InterPro" id="IPR029044">
    <property type="entry name" value="Nucleotide-diphossugar_trans"/>
</dbReference>
<name>A0A1G1XW42_9BACT</name>
<feature type="transmembrane region" description="Helical" evidence="1">
    <location>
        <begin position="271"/>
        <end position="300"/>
    </location>
</feature>
<evidence type="ECO:0000256" key="1">
    <source>
        <dbReference type="SAM" id="Phobius"/>
    </source>
</evidence>
<organism evidence="4 5">
    <name type="scientific">Candidatus Buchananbacteria bacterium RIFCSPHIGHO2_01_FULL_39_14</name>
    <dbReference type="NCBI Taxonomy" id="1797532"/>
    <lineage>
        <taxon>Bacteria</taxon>
        <taxon>Candidatus Buchananiibacteriota</taxon>
    </lineage>
</organism>
<evidence type="ECO:0000259" key="2">
    <source>
        <dbReference type="Pfam" id="PF00535"/>
    </source>
</evidence>
<dbReference type="Pfam" id="PF00535">
    <property type="entry name" value="Glycos_transf_2"/>
    <property type="match status" value="1"/>
</dbReference>
<reference evidence="4 5" key="1">
    <citation type="journal article" date="2016" name="Nat. Commun.">
        <title>Thousands of microbial genomes shed light on interconnected biogeochemical processes in an aquifer system.</title>
        <authorList>
            <person name="Anantharaman K."/>
            <person name="Brown C.T."/>
            <person name="Hug L.A."/>
            <person name="Sharon I."/>
            <person name="Castelle C.J."/>
            <person name="Probst A.J."/>
            <person name="Thomas B.C."/>
            <person name="Singh A."/>
            <person name="Wilkins M.J."/>
            <person name="Karaoz U."/>
            <person name="Brodie E.L."/>
            <person name="Williams K.H."/>
            <person name="Hubbard S.S."/>
            <person name="Banfield J.F."/>
        </authorList>
    </citation>
    <scope>NUCLEOTIDE SEQUENCE [LARGE SCALE GENOMIC DNA]</scope>
</reference>
<feature type="domain" description="Glycosyltransferase 2-like" evidence="2">
    <location>
        <begin position="16"/>
        <end position="176"/>
    </location>
</feature>
<dbReference type="EMBL" id="MHIB01000020">
    <property type="protein sequence ID" value="OGY44201.1"/>
    <property type="molecule type" value="Genomic_DNA"/>
</dbReference>
<dbReference type="CDD" id="cd04179">
    <property type="entry name" value="DPM_DPG-synthase_like"/>
    <property type="match status" value="1"/>
</dbReference>
<dbReference type="InterPro" id="IPR050256">
    <property type="entry name" value="Glycosyltransferase_2"/>
</dbReference>
<dbReference type="Gene3D" id="3.90.550.10">
    <property type="entry name" value="Spore Coat Polysaccharide Biosynthesis Protein SpsA, Chain A"/>
    <property type="match status" value="1"/>
</dbReference>
<dbReference type="AlphaFoldDB" id="A0A1G1XW42"/>
<comment type="caution">
    <text evidence="4">The sequence shown here is derived from an EMBL/GenBank/DDBJ whole genome shotgun (WGS) entry which is preliminary data.</text>
</comment>
<evidence type="ECO:0000259" key="3">
    <source>
        <dbReference type="Pfam" id="PF26629"/>
    </source>
</evidence>